<gene>
    <name evidence="4" type="ORF">HGMM_F01E02C36</name>
    <name evidence="5" type="ORF">HGMM_F01H03C18</name>
</gene>
<keyword evidence="1" id="KW-0547">Nucleotide-binding</keyword>
<dbReference type="EMBL" id="AP011634">
    <property type="protein sequence ID" value="BAL52616.1"/>
    <property type="molecule type" value="Genomic_DNA"/>
</dbReference>
<evidence type="ECO:0000259" key="3">
    <source>
        <dbReference type="PROSITE" id="PS50893"/>
    </source>
</evidence>
<evidence type="ECO:0000313" key="4">
    <source>
        <dbReference type="EMBL" id="BAL52493.1"/>
    </source>
</evidence>
<dbReference type="Pfam" id="PF00005">
    <property type="entry name" value="ABC_tran"/>
    <property type="match status" value="1"/>
</dbReference>
<sequence>MTALVQVSELRFVTPEGKTILEDVTLRVDHDEFVCLVGPPSSGKTLILKLLCHEVQPQRGQILVDDRNVTRLHASKLPAFRRRLGIVPQELTLPRRTVLDALLFKLRSLGLESDESHTRAEEILDIIQLPIDGLVTELEPAQQKLFALALAASHNPVLVLIDEPFDGLEYKDAQRVLEGIRAVHERKHVAILAATRQRPWALRSGARVIYLWKGRTSDEAPPEMTS</sequence>
<dbReference type="SUPFAM" id="SSF52540">
    <property type="entry name" value="P-loop containing nucleoside triphosphate hydrolases"/>
    <property type="match status" value="1"/>
</dbReference>
<dbReference type="GO" id="GO:0051301">
    <property type="term" value="P:cell division"/>
    <property type="evidence" value="ECO:0007669"/>
    <property type="project" value="UniProtKB-KW"/>
</dbReference>
<name>H5S8K7_9BACT</name>
<reference evidence="4" key="1">
    <citation type="journal article" date="2005" name="Environ. Microbiol.">
        <title>Genetic and functional properties of uncultivated thermophilic crenarchaeotes from a subsurface gold mine as revealed by analysis of genome fragments.</title>
        <authorList>
            <person name="Nunoura T."/>
            <person name="Hirayama H."/>
            <person name="Takami H."/>
            <person name="Oida H."/>
            <person name="Nishi S."/>
            <person name="Shimamura S."/>
            <person name="Suzuki Y."/>
            <person name="Inagaki F."/>
            <person name="Takai K."/>
            <person name="Nealson K.H."/>
            <person name="Horikoshi K."/>
        </authorList>
    </citation>
    <scope>NUCLEOTIDE SEQUENCE</scope>
</reference>
<organism evidence="4">
    <name type="scientific">uncultured Acetothermia bacterium</name>
    <dbReference type="NCBI Taxonomy" id="236499"/>
    <lineage>
        <taxon>Bacteria</taxon>
        <taxon>Candidatus Bipolaricaulota</taxon>
        <taxon>environmental samples</taxon>
    </lineage>
</organism>
<evidence type="ECO:0000313" key="5">
    <source>
        <dbReference type="EMBL" id="BAL52616.1"/>
    </source>
</evidence>
<dbReference type="GO" id="GO:0005524">
    <property type="term" value="F:ATP binding"/>
    <property type="evidence" value="ECO:0007669"/>
    <property type="project" value="UniProtKB-KW"/>
</dbReference>
<dbReference type="AlphaFoldDB" id="H5S8K7"/>
<dbReference type="PROSITE" id="PS50893">
    <property type="entry name" value="ABC_TRANSPORTER_2"/>
    <property type="match status" value="1"/>
</dbReference>
<dbReference type="Gene3D" id="3.40.50.300">
    <property type="entry name" value="P-loop containing nucleotide triphosphate hydrolases"/>
    <property type="match status" value="1"/>
</dbReference>
<dbReference type="InterPro" id="IPR003593">
    <property type="entry name" value="AAA+_ATPase"/>
</dbReference>
<keyword evidence="4" id="KW-0131">Cell cycle</keyword>
<keyword evidence="2 4" id="KW-0067">ATP-binding</keyword>
<dbReference type="GO" id="GO:0005886">
    <property type="term" value="C:plasma membrane"/>
    <property type="evidence" value="ECO:0007669"/>
    <property type="project" value="TreeGrafter"/>
</dbReference>
<dbReference type="SMART" id="SM00382">
    <property type="entry name" value="AAA"/>
    <property type="match status" value="1"/>
</dbReference>
<reference evidence="4" key="2">
    <citation type="journal article" date="2012" name="PLoS ONE">
        <title>A Deeply Branching Thermophilic Bacterium with an Ancient Acetyl-CoA Pathway Dominates a Subsurface Ecosystem.</title>
        <authorList>
            <person name="Takami H."/>
            <person name="Noguchi H."/>
            <person name="Takaki Y."/>
            <person name="Uchiyama I."/>
            <person name="Toyoda A."/>
            <person name="Nishi S."/>
            <person name="Chee G.-J."/>
            <person name="Arai W."/>
            <person name="Nunoura T."/>
            <person name="Itoh T."/>
            <person name="Hattori M."/>
            <person name="Takai K."/>
        </authorList>
    </citation>
    <scope>NUCLEOTIDE SEQUENCE</scope>
</reference>
<dbReference type="GO" id="GO:0016887">
    <property type="term" value="F:ATP hydrolysis activity"/>
    <property type="evidence" value="ECO:0007669"/>
    <property type="project" value="InterPro"/>
</dbReference>
<evidence type="ECO:0000256" key="1">
    <source>
        <dbReference type="ARBA" id="ARBA00022741"/>
    </source>
</evidence>
<dbReference type="PANTHER" id="PTHR24220">
    <property type="entry name" value="IMPORT ATP-BINDING PROTEIN"/>
    <property type="match status" value="1"/>
</dbReference>
<keyword evidence="4" id="KW-0132">Cell division</keyword>
<dbReference type="EMBL" id="AP011629">
    <property type="protein sequence ID" value="BAL52493.1"/>
    <property type="molecule type" value="Genomic_DNA"/>
</dbReference>
<dbReference type="GO" id="GO:0022857">
    <property type="term" value="F:transmembrane transporter activity"/>
    <property type="evidence" value="ECO:0007669"/>
    <property type="project" value="TreeGrafter"/>
</dbReference>
<proteinExistence type="predicted"/>
<dbReference type="InterPro" id="IPR027417">
    <property type="entry name" value="P-loop_NTPase"/>
</dbReference>
<evidence type="ECO:0000256" key="2">
    <source>
        <dbReference type="ARBA" id="ARBA00022840"/>
    </source>
</evidence>
<feature type="domain" description="ABC transporter" evidence="3">
    <location>
        <begin position="5"/>
        <end position="226"/>
    </location>
</feature>
<protein>
    <submittedName>
        <fullName evidence="4">Cell division transport system ATP-binding protein</fullName>
    </submittedName>
</protein>
<dbReference type="InterPro" id="IPR003439">
    <property type="entry name" value="ABC_transporter-like_ATP-bd"/>
</dbReference>
<dbReference type="InterPro" id="IPR015854">
    <property type="entry name" value="ABC_transpr_LolD-like"/>
</dbReference>
<accession>H5S8K7</accession>